<dbReference type="PANTHER" id="PTHR43214">
    <property type="entry name" value="TWO-COMPONENT RESPONSE REGULATOR"/>
    <property type="match status" value="1"/>
</dbReference>
<accession>A0A564VCB5</accession>
<dbReference type="CDD" id="cd17535">
    <property type="entry name" value="REC_NarL-like"/>
    <property type="match status" value="1"/>
</dbReference>
<dbReference type="PROSITE" id="PS50110">
    <property type="entry name" value="RESPONSE_REGULATORY"/>
    <property type="match status" value="1"/>
</dbReference>
<dbReference type="EMBL" id="CABHNT010000006">
    <property type="protein sequence ID" value="VUX30031.1"/>
    <property type="molecule type" value="Genomic_DNA"/>
</dbReference>
<protein>
    <submittedName>
        <fullName evidence="6">Transcriptional regulatory protein DegU</fullName>
    </submittedName>
</protein>
<dbReference type="Proteomes" id="UP000345266">
    <property type="component" value="Unassembled WGS sequence"/>
</dbReference>
<evidence type="ECO:0000313" key="7">
    <source>
        <dbReference type="Proteomes" id="UP000345266"/>
    </source>
</evidence>
<dbReference type="InterPro" id="IPR016032">
    <property type="entry name" value="Sig_transdc_resp-reg_C-effctor"/>
</dbReference>
<dbReference type="InterPro" id="IPR036890">
    <property type="entry name" value="HATPase_C_sf"/>
</dbReference>
<dbReference type="RefSeq" id="WP_234884632.1">
    <property type="nucleotide sequence ID" value="NZ_CABHND010000002.1"/>
</dbReference>
<dbReference type="GO" id="GO:0000160">
    <property type="term" value="P:phosphorelay signal transduction system"/>
    <property type="evidence" value="ECO:0007669"/>
    <property type="project" value="InterPro"/>
</dbReference>
<keyword evidence="1 3" id="KW-0597">Phosphoprotein</keyword>
<keyword evidence="2" id="KW-0238">DNA-binding</keyword>
<dbReference type="SMART" id="SM00448">
    <property type="entry name" value="REC"/>
    <property type="match status" value="1"/>
</dbReference>
<evidence type="ECO:0000256" key="4">
    <source>
        <dbReference type="SAM" id="Phobius"/>
    </source>
</evidence>
<evidence type="ECO:0000256" key="1">
    <source>
        <dbReference type="ARBA" id="ARBA00022553"/>
    </source>
</evidence>
<dbReference type="SUPFAM" id="SSF46894">
    <property type="entry name" value="C-terminal effector domain of the bipartite response regulators"/>
    <property type="match status" value="1"/>
</dbReference>
<feature type="domain" description="Response regulatory" evidence="5">
    <location>
        <begin position="383"/>
        <end position="499"/>
    </location>
</feature>
<sequence length="596" mass="64890">MRKSLRERFTDLVRPYSRGYRLAYVLTSVSVAVLEVVSHAISTPLDMPSFLLLTALCVSLAMAPWLNRAGDLLYVGAFAAAGATSCSVSLAFPALGMFLIATVWIIHHRTPQASLLLTGYILLMLLQDGSQPSRIFSDVLLSAVTFAIAFALRNFIDGAARSRRELEESKVETAKAAAAVRAKLAAGLHDTIARDLARISISLESFVAVHPELSEEIAPVVDLARVSSRRLKPMIAEMNLEASAPSLRTAVKESTLMLRSRELNLTVHMSDDIDDLLSRQAILIGSLFVREAATNALKYARRGTSVNLFIEVAGGELSLMMVNEIGERSLNDALTGGFGLVNLQSHIEAEGGRLSFVSDSGRWIINAVIPNPGKEPLMSETIRVLLADDDVIVREGLADLLNQQDGIDVVAVAENGSEALRELSKQTVDVALLDVDMPVLDGLATAKEMARLRPSVAVVMLTVFEHEESLARSLALNVRGFLTKDIPSAQLAQLIRQAHDGYLVFGPRPTRILANSYLSFGKNDPGYDGFRERVEQLPNHLRTTFDLLIQALPNKTIARRLGLSEATVRSYISEIFAALGYTNRGELTITAIKAGY</sequence>
<feature type="transmembrane region" description="Helical" evidence="4">
    <location>
        <begin position="73"/>
        <end position="106"/>
    </location>
</feature>
<keyword evidence="4" id="KW-0812">Transmembrane</keyword>
<dbReference type="PANTHER" id="PTHR43214:SF42">
    <property type="entry name" value="TRANSCRIPTIONAL REGULATORY PROTEIN DESR"/>
    <property type="match status" value="1"/>
</dbReference>
<dbReference type="InterPro" id="IPR011006">
    <property type="entry name" value="CheY-like_superfamily"/>
</dbReference>
<dbReference type="AlphaFoldDB" id="A0A564VCB5"/>
<evidence type="ECO:0000313" key="6">
    <source>
        <dbReference type="EMBL" id="VUX30031.1"/>
    </source>
</evidence>
<proteinExistence type="predicted"/>
<dbReference type="GO" id="GO:0006355">
    <property type="term" value="P:regulation of DNA-templated transcription"/>
    <property type="evidence" value="ECO:0007669"/>
    <property type="project" value="InterPro"/>
</dbReference>
<dbReference type="InterPro" id="IPR001789">
    <property type="entry name" value="Sig_transdc_resp-reg_receiver"/>
</dbReference>
<feature type="transmembrane region" description="Helical" evidence="4">
    <location>
        <begin position="21"/>
        <end position="41"/>
    </location>
</feature>
<reference evidence="6 7" key="1">
    <citation type="submission" date="2019-07" db="EMBL/GenBank/DDBJ databases">
        <authorList>
            <person name="Hibberd C M."/>
            <person name="Gehrig L. J."/>
            <person name="Chang H.-W."/>
            <person name="Venkatesh S."/>
        </authorList>
    </citation>
    <scope>NUCLEOTIDE SEQUENCE [LARGE SCALE GENOMIC DNA]</scope>
    <source>
        <strain evidence="6">Bifidobacterium_longum_subsp_infantis_JG_Bg463</strain>
    </source>
</reference>
<dbReference type="SMART" id="SM00421">
    <property type="entry name" value="HTH_LUXR"/>
    <property type="match status" value="1"/>
</dbReference>
<name>A0A564VCB5_BIFLI</name>
<feature type="transmembrane region" description="Helical" evidence="4">
    <location>
        <begin position="47"/>
        <end position="66"/>
    </location>
</feature>
<dbReference type="SUPFAM" id="SSF52172">
    <property type="entry name" value="CheY-like"/>
    <property type="match status" value="1"/>
</dbReference>
<dbReference type="InterPro" id="IPR000792">
    <property type="entry name" value="Tscrpt_reg_LuxR_C"/>
</dbReference>
<dbReference type="Gene3D" id="3.40.50.2300">
    <property type="match status" value="1"/>
</dbReference>
<dbReference type="Pfam" id="PF00072">
    <property type="entry name" value="Response_reg"/>
    <property type="match status" value="1"/>
</dbReference>
<keyword evidence="4" id="KW-0472">Membrane</keyword>
<keyword evidence="4" id="KW-1133">Transmembrane helix</keyword>
<organism evidence="6 7">
    <name type="scientific">Bifidobacterium longum subsp. infantis</name>
    <dbReference type="NCBI Taxonomy" id="1682"/>
    <lineage>
        <taxon>Bacteria</taxon>
        <taxon>Bacillati</taxon>
        <taxon>Actinomycetota</taxon>
        <taxon>Actinomycetes</taxon>
        <taxon>Bifidobacteriales</taxon>
        <taxon>Bifidobacteriaceae</taxon>
        <taxon>Bifidobacterium</taxon>
    </lineage>
</organism>
<dbReference type="InterPro" id="IPR058245">
    <property type="entry name" value="NreC/VraR/RcsB-like_REC"/>
</dbReference>
<evidence type="ECO:0000256" key="2">
    <source>
        <dbReference type="ARBA" id="ARBA00023125"/>
    </source>
</evidence>
<evidence type="ECO:0000256" key="3">
    <source>
        <dbReference type="PROSITE-ProRule" id="PRU00169"/>
    </source>
</evidence>
<dbReference type="InterPro" id="IPR039420">
    <property type="entry name" value="WalR-like"/>
</dbReference>
<dbReference type="GO" id="GO:0003677">
    <property type="term" value="F:DNA binding"/>
    <property type="evidence" value="ECO:0007669"/>
    <property type="project" value="UniProtKB-KW"/>
</dbReference>
<dbReference type="Pfam" id="PF00196">
    <property type="entry name" value="GerE"/>
    <property type="match status" value="1"/>
</dbReference>
<dbReference type="Gene3D" id="3.30.565.10">
    <property type="entry name" value="Histidine kinase-like ATPase, C-terminal domain"/>
    <property type="match status" value="1"/>
</dbReference>
<feature type="modified residue" description="4-aspartylphosphate" evidence="3">
    <location>
        <position position="434"/>
    </location>
</feature>
<gene>
    <name evidence="6" type="primary">degU_1</name>
    <name evidence="6" type="ORF">BLJG463_00513</name>
</gene>
<evidence type="ECO:0000259" key="5">
    <source>
        <dbReference type="PROSITE" id="PS50110"/>
    </source>
</evidence>